<proteinExistence type="predicted"/>
<evidence type="ECO:0000259" key="6">
    <source>
        <dbReference type="PROSITE" id="PS50850"/>
    </source>
</evidence>
<feature type="transmembrane region" description="Helical" evidence="5">
    <location>
        <begin position="495"/>
        <end position="515"/>
    </location>
</feature>
<feature type="transmembrane region" description="Helical" evidence="5">
    <location>
        <begin position="1027"/>
        <end position="1052"/>
    </location>
</feature>
<feature type="transmembrane region" description="Helical" evidence="5">
    <location>
        <begin position="775"/>
        <end position="798"/>
    </location>
</feature>
<evidence type="ECO:0000256" key="3">
    <source>
        <dbReference type="ARBA" id="ARBA00022989"/>
    </source>
</evidence>
<dbReference type="SUPFAM" id="SSF103473">
    <property type="entry name" value="MFS general substrate transporter"/>
    <property type="match status" value="5"/>
</dbReference>
<feature type="transmembrane region" description="Helical" evidence="5">
    <location>
        <begin position="1238"/>
        <end position="1256"/>
    </location>
</feature>
<feature type="transmembrane region" description="Helical" evidence="5">
    <location>
        <begin position="29"/>
        <end position="47"/>
    </location>
</feature>
<feature type="transmembrane region" description="Helical" evidence="5">
    <location>
        <begin position="749"/>
        <end position="769"/>
    </location>
</feature>
<feature type="transmembrane region" description="Helical" evidence="5">
    <location>
        <begin position="2134"/>
        <end position="2152"/>
    </location>
</feature>
<feature type="transmembrane region" description="Helical" evidence="5">
    <location>
        <begin position="1421"/>
        <end position="1446"/>
    </location>
</feature>
<comment type="caution">
    <text evidence="7">The sequence shown here is derived from an EMBL/GenBank/DDBJ whole genome shotgun (WGS) entry which is preliminary data.</text>
</comment>
<feature type="transmembrane region" description="Helical" evidence="5">
    <location>
        <begin position="2099"/>
        <end position="2122"/>
    </location>
</feature>
<feature type="transmembrane region" description="Helical" evidence="5">
    <location>
        <begin position="1904"/>
        <end position="1924"/>
    </location>
</feature>
<feature type="transmembrane region" description="Helical" evidence="5">
    <location>
        <begin position="831"/>
        <end position="854"/>
    </location>
</feature>
<feature type="non-terminal residue" evidence="7">
    <location>
        <position position="1"/>
    </location>
</feature>
<feature type="transmembrane region" description="Helical" evidence="5">
    <location>
        <begin position="1807"/>
        <end position="1829"/>
    </location>
</feature>
<feature type="transmembrane region" description="Helical" evidence="5">
    <location>
        <begin position="1151"/>
        <end position="1172"/>
    </location>
</feature>
<evidence type="ECO:0000313" key="8">
    <source>
        <dbReference type="Proteomes" id="UP000018936"/>
    </source>
</evidence>
<evidence type="ECO:0000256" key="2">
    <source>
        <dbReference type="ARBA" id="ARBA00022692"/>
    </source>
</evidence>
<feature type="transmembrane region" description="Helical" evidence="5">
    <location>
        <begin position="1875"/>
        <end position="1898"/>
    </location>
</feature>
<feature type="transmembrane region" description="Helical" evidence="5">
    <location>
        <begin position="601"/>
        <end position="620"/>
    </location>
</feature>
<dbReference type="GO" id="GO:0070837">
    <property type="term" value="P:dehydroascorbic acid transport"/>
    <property type="evidence" value="ECO:0007669"/>
    <property type="project" value="TreeGrafter"/>
</dbReference>
<feature type="transmembrane region" description="Helical" evidence="5">
    <location>
        <begin position="319"/>
        <end position="341"/>
    </location>
</feature>
<comment type="subcellular location">
    <subcellularLocation>
        <location evidence="1">Membrane</location>
        <topology evidence="1">Multi-pass membrane protein</topology>
    </subcellularLocation>
</comment>
<protein>
    <submittedName>
        <fullName evidence="7">Solute carrier family 2, facilitated glucose transporter member 11</fullName>
    </submittedName>
</protein>
<feature type="transmembrane region" description="Helical" evidence="5">
    <location>
        <begin position="115"/>
        <end position="135"/>
    </location>
</feature>
<name>V8NUT6_OPHHA</name>
<feature type="domain" description="Major facilitator superfamily (MFS) profile" evidence="6">
    <location>
        <begin position="2051"/>
        <end position="2291"/>
    </location>
</feature>
<dbReference type="Gene3D" id="1.20.1250.20">
    <property type="entry name" value="MFS general substrate transporter like domains"/>
    <property type="match status" value="9"/>
</dbReference>
<feature type="transmembrane region" description="Helical" evidence="5">
    <location>
        <begin position="2164"/>
        <end position="2186"/>
    </location>
</feature>
<dbReference type="GO" id="GO:0055056">
    <property type="term" value="F:D-glucose transmembrane transporter activity"/>
    <property type="evidence" value="ECO:0007669"/>
    <property type="project" value="TreeGrafter"/>
</dbReference>
<keyword evidence="3 5" id="KW-1133">Transmembrane helix</keyword>
<gene>
    <name evidence="7" type="primary">SLC2A11</name>
    <name evidence="7" type="ORF">L345_08249</name>
</gene>
<dbReference type="Pfam" id="PF00083">
    <property type="entry name" value="Sugar_tr"/>
    <property type="match status" value="8"/>
</dbReference>
<feature type="transmembrane region" description="Helical" evidence="5">
    <location>
        <begin position="1510"/>
        <end position="1532"/>
    </location>
</feature>
<organism evidence="7 8">
    <name type="scientific">Ophiophagus hannah</name>
    <name type="common">King cobra</name>
    <name type="synonym">Naja hannah</name>
    <dbReference type="NCBI Taxonomy" id="8665"/>
    <lineage>
        <taxon>Eukaryota</taxon>
        <taxon>Metazoa</taxon>
        <taxon>Chordata</taxon>
        <taxon>Craniata</taxon>
        <taxon>Vertebrata</taxon>
        <taxon>Euteleostomi</taxon>
        <taxon>Lepidosauria</taxon>
        <taxon>Squamata</taxon>
        <taxon>Bifurcata</taxon>
        <taxon>Unidentata</taxon>
        <taxon>Episquamata</taxon>
        <taxon>Toxicofera</taxon>
        <taxon>Serpentes</taxon>
        <taxon>Colubroidea</taxon>
        <taxon>Elapidae</taxon>
        <taxon>Elapinae</taxon>
        <taxon>Ophiophagus</taxon>
    </lineage>
</organism>
<feature type="transmembrane region" description="Helical" evidence="5">
    <location>
        <begin position="438"/>
        <end position="456"/>
    </location>
</feature>
<dbReference type="PANTHER" id="PTHR23503:SF54">
    <property type="entry name" value="MAJOR FACILITATOR SUPERFAMILY (MFS) PROFILE DOMAIN-CONTAINING PROTEIN"/>
    <property type="match status" value="1"/>
</dbReference>
<feature type="non-terminal residue" evidence="7">
    <location>
        <position position="2291"/>
    </location>
</feature>
<feature type="domain" description="Major facilitator superfamily (MFS) profile" evidence="6">
    <location>
        <begin position="1373"/>
        <end position="1928"/>
    </location>
</feature>
<dbReference type="CDD" id="cd17432">
    <property type="entry name" value="MFS_GLUT_Class2"/>
    <property type="match status" value="1"/>
</dbReference>
<keyword evidence="2 5" id="KW-0812">Transmembrane</keyword>
<dbReference type="InterPro" id="IPR045263">
    <property type="entry name" value="GLUT"/>
</dbReference>
<feature type="transmembrane region" description="Helical" evidence="5">
    <location>
        <begin position="141"/>
        <end position="162"/>
    </location>
</feature>
<evidence type="ECO:0000256" key="1">
    <source>
        <dbReference type="ARBA" id="ARBA00004141"/>
    </source>
</evidence>
<dbReference type="InterPro" id="IPR005829">
    <property type="entry name" value="Sugar_transporter_CS"/>
</dbReference>
<dbReference type="InterPro" id="IPR036259">
    <property type="entry name" value="MFS_trans_sf"/>
</dbReference>
<keyword evidence="8" id="KW-1185">Reference proteome</keyword>
<feature type="transmembrane region" description="Helical" evidence="5">
    <location>
        <begin position="347"/>
        <end position="374"/>
    </location>
</feature>
<dbReference type="PANTHER" id="PTHR23503">
    <property type="entry name" value="SOLUTE CARRIER FAMILY 2"/>
    <property type="match status" value="1"/>
</dbReference>
<dbReference type="InterPro" id="IPR005828">
    <property type="entry name" value="MFS_sugar_transport-like"/>
</dbReference>
<feature type="transmembrane region" description="Helical" evidence="5">
    <location>
        <begin position="542"/>
        <end position="564"/>
    </location>
</feature>
<keyword evidence="4 5" id="KW-0472">Membrane</keyword>
<feature type="transmembrane region" description="Helical" evidence="5">
    <location>
        <begin position="2047"/>
        <end position="2064"/>
    </location>
</feature>
<feature type="transmembrane region" description="Helical" evidence="5">
    <location>
        <begin position="1777"/>
        <end position="1800"/>
    </location>
</feature>
<reference evidence="7 8" key="1">
    <citation type="journal article" date="2013" name="Proc. Natl. Acad. Sci. U.S.A.">
        <title>The king cobra genome reveals dynamic gene evolution and adaptation in the snake venom system.</title>
        <authorList>
            <person name="Vonk F.J."/>
            <person name="Casewell N.R."/>
            <person name="Henkel C.V."/>
            <person name="Heimberg A.M."/>
            <person name="Jansen H.J."/>
            <person name="McCleary R.J."/>
            <person name="Kerkkamp H.M."/>
            <person name="Vos R.A."/>
            <person name="Guerreiro I."/>
            <person name="Calvete J.J."/>
            <person name="Wuster W."/>
            <person name="Woods A.E."/>
            <person name="Logan J.M."/>
            <person name="Harrison R.A."/>
            <person name="Castoe T.A."/>
            <person name="de Koning A.P."/>
            <person name="Pollock D.D."/>
            <person name="Yandell M."/>
            <person name="Calderon D."/>
            <person name="Renjifo C."/>
            <person name="Currier R.B."/>
            <person name="Salgado D."/>
            <person name="Pla D."/>
            <person name="Sanz L."/>
            <person name="Hyder A.S."/>
            <person name="Ribeiro J.M."/>
            <person name="Arntzen J.W."/>
            <person name="van den Thillart G.E."/>
            <person name="Boetzer M."/>
            <person name="Pirovano W."/>
            <person name="Dirks R.P."/>
            <person name="Spaink H.P."/>
            <person name="Duboule D."/>
            <person name="McGlinn E."/>
            <person name="Kini R.M."/>
            <person name="Richardson M.K."/>
        </authorList>
    </citation>
    <scope>NUCLEOTIDE SEQUENCE</scope>
    <source>
        <tissue evidence="7">Blood</tissue>
    </source>
</reference>
<feature type="transmembrane region" description="Helical" evidence="5">
    <location>
        <begin position="1276"/>
        <end position="1299"/>
    </location>
</feature>
<keyword evidence="7" id="KW-0762">Sugar transport</keyword>
<feature type="transmembrane region" description="Helical" evidence="5">
    <location>
        <begin position="632"/>
        <end position="653"/>
    </location>
</feature>
<keyword evidence="7" id="KW-0813">Transport</keyword>
<feature type="transmembrane region" description="Helical" evidence="5">
    <location>
        <begin position="665"/>
        <end position="687"/>
    </location>
</feature>
<feature type="transmembrane region" description="Helical" evidence="5">
    <location>
        <begin position="1835"/>
        <end position="1854"/>
    </location>
</feature>
<evidence type="ECO:0000256" key="4">
    <source>
        <dbReference type="ARBA" id="ARBA00023136"/>
    </source>
</evidence>
<feature type="domain" description="Major facilitator superfamily (MFS) profile" evidence="6">
    <location>
        <begin position="34"/>
        <end position="460"/>
    </location>
</feature>
<dbReference type="PROSITE" id="PS00217">
    <property type="entry name" value="SUGAR_TRANSPORT_2"/>
    <property type="match status" value="3"/>
</dbReference>
<sequence length="2291" mass="252331">MQGENRKISGQQSNSFQRKPLQDKVQGKILILTICAAGIGGTFQYGYNLTIINAPTVFIQSFINETWMDRTGAALEGKMITLVWSFIVSMYPLGGLVGALIAAPMAVKMGRKKSLLLNNAFVALAALLVGFSRLAKSFEMILLSRFFAGINSGVAMSIQPMYLGESAPKELRGAVAMTSASFTALGLVLGQVAGLREILGAEESWPILLASNVVPGLIQLVLLPWAPESPRYLLIDRGDQDSCISALQQLRGSNDLSSEMKEILMEQAALQGQAAKAPWELWRNRAVRWQFITVMVFSSAMQLCGNDSNLLIECVGRRVLLIGGYSLMATWAILFMVALSLQDQLSWMPYLSMACIFAYILSFGIGPAGVTGIIPTEIFDQVSRPAAYTISGSLLWINLFLVGLAFPFVMVSSLCLYFCKASVSSCGTWEESLGYYCYLPFFTVCVGTALYAWFFLPETKGKSFLEISEEFVKRNFGDQPCDNAWVQYRQLFQMVIVLGMSGTLLIGFQVSVITYPSQDIKRFINETWLQRHGVCLPPDRLAVLWSFIISIYCLGGLLGCLWSGSLAVRYGKKKTLTCSNFIIIVGALLIGSSKMARSFEIILMGRFLYGISAGLCLNIHGPYLGEISPKKFRGLTTTTAAIFFSLGKALGQILGLRDILGTEALWPLLLALCGFPALLQLLLLPFFPESPPYLLIQRKDADACRKAMKDLWGERHQQTEIEEALKEMAIASSKNLSIWEVVRQPSLRWPLLIAILLVTSLQLCGLSAVELEEMVIPYVTLGVGLCEFASVVLCSSIIDRLGRRVLLWGGFGMMAFTLALLVLTLSLQEALGHYCFLIFFGVLIGMGLFTYLFIPETKGRSILDITEDLNRIPLWKRRTLPALENRSHSLCTKRTETGKVNDHSAVMVSVAQRNENQLTFLTQSSLVKRNYRMMQGLFSNLDFPKLENLLKESDWGQLLFKRIHALLSLQGPYQKFFQMILVLGIGGNLIIGYQISVINYPSVYIKRFMNETWLERTGAPLNEKTLLFLWSFAVSVYGVGGVLGCLCSGFLIMKYGKKKCQLSTDLLVILTTVVMVCSKTAKCFEMILLGRFFYGISAGLCQTIHSQYVGEISPKKWRGLANATSGFFWSLGKCWGQILGLRELLGTDSSWPLLLAFPGVAAFLQLLLLPFFPESPSYLLIQEGDEDGCLKAMQQLWGQGNHQEELGELKKEMAPGGQRSKVLWPGELLHDASLRQQLSILVAVIVTVQLCGINTVKYGASFSIMMEIFSQSTRPAAFTIGGCLNWAGLFVVGIAFPFAEVSFPQPPFPQPLHRATMIASDTGLGCSDDMVRNGGLGSSAFGLPLVNPEGVGNWKVKKDKENVIQYRRLLLMVVILGIGGSLQVGFQGSMITYASVHIKEFINETWLERFGHSVRPSTLTLLWSSVVSIFGLGGLLGSMSSGCLAAKYGKNPHPLPNIGASLFHGQEELFFGQQRADGGQRIPPGLQQDGQVCRTDSGGTFSVWHQHSRLLLLVAPITCFLPSIQGVCILLHPQYLGEVSPKKLRGFTTSTASMFWCLGKVLGQVMGLRELLGSGALWPVLLAFSGATALLPLLTLPFFPESPPHLLLHRGDEEGCVKAWSPCQLHEFPTFTSTEVIAVPFLVCHKLELGSPVNGPAGSAARQGVRGDVPAGPEVVSCGRDARVPAMPSFSFPAMKIFWGEEPHRAELDDLQKEQAALSSTQSKGLLELVKEPSLRWQLYMLFVLAMAALVSPPPPPPQIYSYTFEVLQTAGFHLEQIPYLALGVSLCELLSTVLCSFIIERFGRKVLLWAGYALMGTMLAGITLALSLQPWFSWMPYCCLSLIFCFVFIFGMGPAGATVSLRMEIFDQSSRAPAFAISGTLSWVGVFVIGMVFPLMMENFRQFSFLIFMGTLYTSGFIIYFFLPETKKKSILEIQEEFDKLNFKKKQIPVLEAKLTKDHELCTKLLHVQVTPKHRADLSPLSSKLMQAKGSMRSQRKESSVPLLMTGTTLEGRTTSKGPDLHGLLGKVVPNVDAVIKIGSIQYRGLFQMILVLGIGGSFPYGFHISVINYPSMHIKKFINETWLERHGSPLPQENVTLLWSFIVSSYGIGGLVGSVCCGYLTTKYRKKKCQMFTNLIMLSAALFMGFSKMAKSFEMILLGRLLYGIGIGSYMGLALVAVGCLLSVSKSIDSTQAKFCWFSFNIHPQYVGEISPKKLRGFTNATVAVFLTLGKVAGQIIGLGEILGSESLWPLLLAFSGLTAAIQLVTLPCFPDSPSYLLIQKGNEEAFLK</sequence>
<feature type="transmembrane region" description="Helical" evidence="5">
    <location>
        <begin position="805"/>
        <end position="825"/>
    </location>
</feature>
<feature type="transmembrane region" description="Helical" evidence="5">
    <location>
        <begin position="395"/>
        <end position="418"/>
    </location>
</feature>
<feature type="transmembrane region" description="Helical" evidence="5">
    <location>
        <begin position="1369"/>
        <end position="1386"/>
    </location>
</feature>
<evidence type="ECO:0000313" key="7">
    <source>
        <dbReference type="EMBL" id="ETE65979.1"/>
    </source>
</evidence>
<dbReference type="PROSITE" id="PS50850">
    <property type="entry name" value="MFS"/>
    <property type="match status" value="4"/>
</dbReference>
<feature type="transmembrane region" description="Helical" evidence="5">
    <location>
        <begin position="2251"/>
        <end position="2272"/>
    </location>
</feature>
<dbReference type="GO" id="GO:0005886">
    <property type="term" value="C:plasma membrane"/>
    <property type="evidence" value="ECO:0007669"/>
    <property type="project" value="TreeGrafter"/>
</dbReference>
<dbReference type="GO" id="GO:0046323">
    <property type="term" value="P:D-glucose import"/>
    <property type="evidence" value="ECO:0007669"/>
    <property type="project" value="TreeGrafter"/>
</dbReference>
<feature type="domain" description="Major facilitator superfamily (MFS) profile" evidence="6">
    <location>
        <begin position="495"/>
        <end position="1176"/>
    </location>
</feature>
<dbReference type="InterPro" id="IPR020846">
    <property type="entry name" value="MFS_dom"/>
</dbReference>
<evidence type="ECO:0000256" key="5">
    <source>
        <dbReference type="SAM" id="Phobius"/>
    </source>
</evidence>
<feature type="transmembrane region" description="Helical" evidence="5">
    <location>
        <begin position="976"/>
        <end position="995"/>
    </location>
</feature>
<dbReference type="EMBL" id="AZIM01001699">
    <property type="protein sequence ID" value="ETE65979.1"/>
    <property type="molecule type" value="Genomic_DNA"/>
</dbReference>
<feature type="transmembrane region" description="Helical" evidence="5">
    <location>
        <begin position="205"/>
        <end position="226"/>
    </location>
</feature>
<feature type="transmembrane region" description="Helical" evidence="5">
    <location>
        <begin position="1576"/>
        <end position="1599"/>
    </location>
</feature>
<dbReference type="OrthoDB" id="8120565at2759"/>
<feature type="transmembrane region" description="Helical" evidence="5">
    <location>
        <begin position="174"/>
        <end position="193"/>
    </location>
</feature>
<feature type="transmembrane region" description="Helical" evidence="5">
    <location>
        <begin position="576"/>
        <end position="595"/>
    </location>
</feature>
<feature type="transmembrane region" description="Helical" evidence="5">
    <location>
        <begin position="82"/>
        <end position="103"/>
    </location>
</feature>
<accession>V8NUT6</accession>
<dbReference type="Proteomes" id="UP000018936">
    <property type="component" value="Unassembled WGS sequence"/>
</dbReference>
<feature type="transmembrane region" description="Helical" evidence="5">
    <location>
        <begin position="2220"/>
        <end position="2239"/>
    </location>
</feature>